<proteinExistence type="predicted"/>
<feature type="region of interest" description="Disordered" evidence="1">
    <location>
        <begin position="1"/>
        <end position="21"/>
    </location>
</feature>
<comment type="caution">
    <text evidence="2">The sequence shown here is derived from an EMBL/GenBank/DDBJ whole genome shotgun (WGS) entry which is preliminary data.</text>
</comment>
<protein>
    <submittedName>
        <fullName evidence="2">Uncharacterized protein</fullName>
    </submittedName>
</protein>
<evidence type="ECO:0000313" key="3">
    <source>
        <dbReference type="Proteomes" id="UP000295117"/>
    </source>
</evidence>
<reference evidence="2 3" key="1">
    <citation type="journal article" date="2019" name="Sci. Rep.">
        <title>Extended insight into the Mycobacterium chelonae-abscessus complex through whole genome sequencing of Mycobacterium salmoniphilum outbreak and Mycobacterium salmoniphilum-like strains.</title>
        <authorList>
            <person name="Behra P.R.K."/>
            <person name="Das S."/>
            <person name="Pettersson B.M.F."/>
            <person name="Shirreff L."/>
            <person name="DuCote T."/>
            <person name="Jacobsson K.G."/>
            <person name="Ennis D.G."/>
            <person name="Kirsebom L.A."/>
        </authorList>
    </citation>
    <scope>NUCLEOTIDE SEQUENCE [LARGE SCALE GENOMIC DNA]</scope>
    <source>
        <strain evidence="2 3">DE 4585</strain>
    </source>
</reference>
<gene>
    <name evidence="2" type="ORF">DE4585_03905</name>
</gene>
<dbReference type="AlphaFoldDB" id="A0A4R8S523"/>
<evidence type="ECO:0000313" key="2">
    <source>
        <dbReference type="EMBL" id="TDZ80154.1"/>
    </source>
</evidence>
<dbReference type="Proteomes" id="UP000295117">
    <property type="component" value="Unassembled WGS sequence"/>
</dbReference>
<dbReference type="EMBL" id="PECH01000008">
    <property type="protein sequence ID" value="TDZ80154.1"/>
    <property type="molecule type" value="Genomic_DNA"/>
</dbReference>
<accession>A0A4R8S523</accession>
<organism evidence="2 3">
    <name type="scientific">Mycobacteroides salmoniphilum</name>
    <dbReference type="NCBI Taxonomy" id="404941"/>
    <lineage>
        <taxon>Bacteria</taxon>
        <taxon>Bacillati</taxon>
        <taxon>Actinomycetota</taxon>
        <taxon>Actinomycetes</taxon>
        <taxon>Mycobacteriales</taxon>
        <taxon>Mycobacteriaceae</taxon>
        <taxon>Mycobacteroides</taxon>
    </lineage>
</organism>
<evidence type="ECO:0000256" key="1">
    <source>
        <dbReference type="SAM" id="MobiDB-lite"/>
    </source>
</evidence>
<name>A0A4R8S523_9MYCO</name>
<sequence length="58" mass="6034">MKYTIGLRISDEGEAAGADESQHAEGAYDFVALGIGSVIGHSAVSQTEGRPLISNREA</sequence>